<comment type="subcellular location">
    <subcellularLocation>
        <location evidence="1">Bacterial flagellum</location>
    </subcellularLocation>
    <subcellularLocation>
        <location evidence="2">Secreted</location>
    </subcellularLocation>
</comment>
<dbReference type="PANTHER" id="PTHR30033:SF1">
    <property type="entry name" value="FLAGELLAR HOOK-ASSOCIATED PROTEIN 1"/>
    <property type="match status" value="1"/>
</dbReference>
<keyword evidence="5" id="KW-0964">Secreted</keyword>
<evidence type="ECO:0000256" key="4">
    <source>
        <dbReference type="ARBA" id="ARBA00016244"/>
    </source>
</evidence>
<name>A0AAN0MAL8_9RHOB</name>
<evidence type="ECO:0000256" key="5">
    <source>
        <dbReference type="ARBA" id="ARBA00022525"/>
    </source>
</evidence>
<proteinExistence type="inferred from homology"/>
<dbReference type="NCBIfam" id="TIGR02492">
    <property type="entry name" value="flgK_ends"/>
    <property type="match status" value="1"/>
</dbReference>
<sequence length="482" mass="50146">MSISGALSNALSGLATTSRMADIVSSNLSNALTDGYGRRQAELASSQLGGAGGGVRIEGITRFVDAGLLADRRLADAALTGQERGASTLNRLEQSIGGPEDAANLGMRLAAFERALISAASDPASETRLASAVTRLGDVAETLRENTRAVQTLRQEADASIARDIDVLNTALLQVEGLNRDIVRLNATGTDTSSLVDARQRVIDQIAEIVPVREMTRDNGTVGLLTTSGTTLLDSKAAQFSFDQTPTITADMTFASGALSGIMIDGEPISPTNGIGRLDGGSLGAAFSMRDATLVETQVGLDEIAADLVARFQDPANDSTIIAGDPGLLTDEGGALDLADLDGLAGRISLNAAIDPFQGGNATLIRDGLGAVAAGPTGDPGQLNNWIAALGAARADTPNSASRSAAGRMADFTAQVGSTRLRAEEQLSFTTARWDTLREAELANGVDTDVELQNLLRIEQAYAANAKVIQTVDFMMQRLMEL</sequence>
<evidence type="ECO:0000256" key="2">
    <source>
        <dbReference type="ARBA" id="ARBA00004613"/>
    </source>
</evidence>
<protein>
    <recommendedName>
        <fullName evidence="4">Flagellar hook-associated protein 1</fullName>
    </recommendedName>
</protein>
<evidence type="ECO:0000256" key="6">
    <source>
        <dbReference type="ARBA" id="ARBA00023143"/>
    </source>
</evidence>
<dbReference type="InterPro" id="IPR053927">
    <property type="entry name" value="FlgK_helical"/>
</dbReference>
<keyword evidence="6" id="KW-0975">Bacterial flagellum</keyword>
<comment type="similarity">
    <text evidence="3">Belongs to the flagella basal body rod proteins family.</text>
</comment>
<organism evidence="9 10">
    <name type="scientific">Yoonia rhodophyticola</name>
    <dbReference type="NCBI Taxonomy" id="3137370"/>
    <lineage>
        <taxon>Bacteria</taxon>
        <taxon>Pseudomonadati</taxon>
        <taxon>Pseudomonadota</taxon>
        <taxon>Alphaproteobacteria</taxon>
        <taxon>Rhodobacterales</taxon>
        <taxon>Paracoccaceae</taxon>
        <taxon>Yoonia</taxon>
    </lineage>
</organism>
<dbReference type="Pfam" id="PF22638">
    <property type="entry name" value="FlgK_D1"/>
    <property type="match status" value="1"/>
</dbReference>
<feature type="domain" description="Flagellar basal-body/hook protein C-terminal" evidence="7">
    <location>
        <begin position="445"/>
        <end position="482"/>
    </location>
</feature>
<reference evidence="9 10" key="2">
    <citation type="submission" date="2024-08" db="EMBL/GenBank/DDBJ databases">
        <title>Phylogenomic analyses of a clade within the roseobacter group suggest taxonomic reassignments of species of the genera Aestuariivita, Citreicella, Loktanella, Nautella, Pelagibaca, Ruegeria, Thalassobius, Thiobacimonas and Tropicibacter, and the proposal o.</title>
        <authorList>
            <person name="Jeon C.O."/>
        </authorList>
    </citation>
    <scope>NUCLEOTIDE SEQUENCE [LARGE SCALE GENOMIC DNA]</scope>
    <source>
        <strain evidence="9 10">SS1-5</strain>
    </source>
</reference>
<evidence type="ECO:0000256" key="1">
    <source>
        <dbReference type="ARBA" id="ARBA00004365"/>
    </source>
</evidence>
<evidence type="ECO:0000313" key="10">
    <source>
        <dbReference type="Proteomes" id="UP001470809"/>
    </source>
</evidence>
<keyword evidence="9" id="KW-0966">Cell projection</keyword>
<accession>A0AAN0MAL8</accession>
<feature type="domain" description="Flagellar hook-associated protein FlgK helical" evidence="8">
    <location>
        <begin position="90"/>
        <end position="314"/>
    </location>
</feature>
<reference evidence="10" key="1">
    <citation type="submission" date="2024-04" db="EMBL/GenBank/DDBJ databases">
        <title>Phylogenomic analyses of a clade within the roseobacter group suggest taxonomic reassignments of species of the genera Aestuariivita, Citreicella, Loktanella, Nautella, Pelagibaca, Ruegeria, Thalassobius, Thiobacimonas and Tropicibacter, and the proposal o.</title>
        <authorList>
            <person name="Jeon C.O."/>
        </authorList>
    </citation>
    <scope>NUCLEOTIDE SEQUENCE [LARGE SCALE GENOMIC DNA]</scope>
    <source>
        <strain evidence="10">SS1-5</strain>
    </source>
</reference>
<dbReference type="InterPro" id="IPR010930">
    <property type="entry name" value="Flg_bb/hook_C_dom"/>
</dbReference>
<keyword evidence="9" id="KW-0969">Cilium</keyword>
<dbReference type="Pfam" id="PF06429">
    <property type="entry name" value="Flg_bbr_C"/>
    <property type="match status" value="1"/>
</dbReference>
<dbReference type="GO" id="GO:0009424">
    <property type="term" value="C:bacterial-type flagellum hook"/>
    <property type="evidence" value="ECO:0007669"/>
    <property type="project" value="InterPro"/>
</dbReference>
<dbReference type="GO" id="GO:0005198">
    <property type="term" value="F:structural molecule activity"/>
    <property type="evidence" value="ECO:0007669"/>
    <property type="project" value="InterPro"/>
</dbReference>
<evidence type="ECO:0000313" key="9">
    <source>
        <dbReference type="EMBL" id="WZU68074.1"/>
    </source>
</evidence>
<dbReference type="RefSeq" id="WP_342077367.1">
    <property type="nucleotide sequence ID" value="NZ_CP151767.2"/>
</dbReference>
<dbReference type="GO" id="GO:0005576">
    <property type="term" value="C:extracellular region"/>
    <property type="evidence" value="ECO:0007669"/>
    <property type="project" value="UniProtKB-SubCell"/>
</dbReference>
<evidence type="ECO:0000259" key="7">
    <source>
        <dbReference type="Pfam" id="PF06429"/>
    </source>
</evidence>
<dbReference type="EMBL" id="CP151767">
    <property type="protein sequence ID" value="WZU68074.1"/>
    <property type="molecule type" value="Genomic_DNA"/>
</dbReference>
<dbReference type="KEGG" id="yrh:AABB31_03800"/>
<keyword evidence="9" id="KW-0282">Flagellum</keyword>
<dbReference type="GO" id="GO:0044780">
    <property type="term" value="P:bacterial-type flagellum assembly"/>
    <property type="evidence" value="ECO:0007669"/>
    <property type="project" value="InterPro"/>
</dbReference>
<dbReference type="AlphaFoldDB" id="A0AAN0MAL8"/>
<evidence type="ECO:0000256" key="3">
    <source>
        <dbReference type="ARBA" id="ARBA00009677"/>
    </source>
</evidence>
<dbReference type="PANTHER" id="PTHR30033">
    <property type="entry name" value="FLAGELLAR HOOK-ASSOCIATED PROTEIN 1"/>
    <property type="match status" value="1"/>
</dbReference>
<gene>
    <name evidence="9" type="primary">flgK</name>
    <name evidence="9" type="ORF">AABB31_03800</name>
</gene>
<dbReference type="Proteomes" id="UP001470809">
    <property type="component" value="Chromosome"/>
</dbReference>
<keyword evidence="10" id="KW-1185">Reference proteome</keyword>
<dbReference type="InterPro" id="IPR002371">
    <property type="entry name" value="FlgK"/>
</dbReference>
<dbReference type="SUPFAM" id="SSF64518">
    <property type="entry name" value="Phase 1 flagellin"/>
    <property type="match status" value="1"/>
</dbReference>
<evidence type="ECO:0000259" key="8">
    <source>
        <dbReference type="Pfam" id="PF22638"/>
    </source>
</evidence>